<evidence type="ECO:0000313" key="3">
    <source>
        <dbReference type="EMBL" id="REF38130.1"/>
    </source>
</evidence>
<dbReference type="GO" id="GO:0003824">
    <property type="term" value="F:catalytic activity"/>
    <property type="evidence" value="ECO:0007669"/>
    <property type="project" value="UniProtKB-ARBA"/>
</dbReference>
<evidence type="ECO:0000259" key="2">
    <source>
        <dbReference type="Pfam" id="PF12697"/>
    </source>
</evidence>
<dbReference type="Gene3D" id="3.40.50.1820">
    <property type="entry name" value="alpha/beta hydrolase"/>
    <property type="match status" value="1"/>
</dbReference>
<gene>
    <name evidence="3" type="ORF">DFJ64_3600</name>
</gene>
<dbReference type="OrthoDB" id="27092at2"/>
<comment type="caution">
    <text evidence="3">The sequence shown here is derived from an EMBL/GenBank/DDBJ whole genome shotgun (WGS) entry which is preliminary data.</text>
</comment>
<dbReference type="RefSeq" id="WP_115851475.1">
    <property type="nucleotide sequence ID" value="NZ_QTUC01000001.1"/>
</dbReference>
<dbReference type="Proteomes" id="UP000256485">
    <property type="component" value="Unassembled WGS sequence"/>
</dbReference>
<dbReference type="PRINTS" id="PR00111">
    <property type="entry name" value="ABHYDROLASE"/>
</dbReference>
<organism evidence="3 4">
    <name type="scientific">Thermasporomyces composti</name>
    <dbReference type="NCBI Taxonomy" id="696763"/>
    <lineage>
        <taxon>Bacteria</taxon>
        <taxon>Bacillati</taxon>
        <taxon>Actinomycetota</taxon>
        <taxon>Actinomycetes</taxon>
        <taxon>Propionibacteriales</taxon>
        <taxon>Nocardioidaceae</taxon>
        <taxon>Thermasporomyces</taxon>
    </lineage>
</organism>
<dbReference type="PANTHER" id="PTHR43194:SF2">
    <property type="entry name" value="PEROXISOMAL MEMBRANE PROTEIN LPX1"/>
    <property type="match status" value="1"/>
</dbReference>
<evidence type="ECO:0000313" key="4">
    <source>
        <dbReference type="Proteomes" id="UP000256485"/>
    </source>
</evidence>
<dbReference type="InterPro" id="IPR000073">
    <property type="entry name" value="AB_hydrolase_1"/>
</dbReference>
<keyword evidence="4" id="KW-1185">Reference proteome</keyword>
<reference evidence="3 4" key="1">
    <citation type="submission" date="2018-08" db="EMBL/GenBank/DDBJ databases">
        <title>Sequencing the genomes of 1000 actinobacteria strains.</title>
        <authorList>
            <person name="Klenk H.-P."/>
        </authorList>
    </citation>
    <scope>NUCLEOTIDE SEQUENCE [LARGE SCALE GENOMIC DNA]</scope>
    <source>
        <strain evidence="3 4">DSM 22891</strain>
    </source>
</reference>
<dbReference type="InterPro" id="IPR029058">
    <property type="entry name" value="AB_hydrolase_fold"/>
</dbReference>
<name>A0A3D9VD93_THECX</name>
<proteinExistence type="predicted"/>
<accession>A0A3D9VD93</accession>
<feature type="compositionally biased region" description="Polar residues" evidence="1">
    <location>
        <begin position="274"/>
        <end position="289"/>
    </location>
</feature>
<dbReference type="SUPFAM" id="SSF53474">
    <property type="entry name" value="alpha/beta-Hydrolases"/>
    <property type="match status" value="1"/>
</dbReference>
<feature type="domain" description="AB hydrolase-1" evidence="2">
    <location>
        <begin position="42"/>
        <end position="252"/>
    </location>
</feature>
<dbReference type="AlphaFoldDB" id="A0A3D9VD93"/>
<protein>
    <submittedName>
        <fullName evidence="3">Pimeloyl-ACP methyl ester carboxylesterase</fullName>
    </submittedName>
</protein>
<sequence>MRAHRLSAYDAWIRYLDLPGDGPAHVYLAGLGSAATAEFPEIVTHPALRGRRSLLVDLLGTGWSDPGPGWFGHTIEEHAATVAALLDGLGLHRCVVVGHSLGGSVAITLAHTRPDLVGQLVTSEPNLDPGVGRLSRHIADQPETRFVMRGYDVLRASVEREERAAGQSLFYATTGRWSPLAMYRAAVSLLAERDPTFRAQLLAAPMPRAYLVGERSGDVDATDLAAAGVTVHVVPDAGHTMAYDNPTGYAEAIAAAIISTARPSEVPDGRQPQRAHTSRNADAAATNAS</sequence>
<dbReference type="Pfam" id="PF12697">
    <property type="entry name" value="Abhydrolase_6"/>
    <property type="match status" value="1"/>
</dbReference>
<dbReference type="PANTHER" id="PTHR43194">
    <property type="entry name" value="HYDROLASE ALPHA/BETA FOLD FAMILY"/>
    <property type="match status" value="1"/>
</dbReference>
<dbReference type="InterPro" id="IPR050228">
    <property type="entry name" value="Carboxylesterase_BioH"/>
</dbReference>
<evidence type="ECO:0000256" key="1">
    <source>
        <dbReference type="SAM" id="MobiDB-lite"/>
    </source>
</evidence>
<feature type="region of interest" description="Disordered" evidence="1">
    <location>
        <begin position="263"/>
        <end position="289"/>
    </location>
</feature>
<dbReference type="EMBL" id="QTUC01000001">
    <property type="protein sequence ID" value="REF38130.1"/>
    <property type="molecule type" value="Genomic_DNA"/>
</dbReference>